<evidence type="ECO:0000313" key="3">
    <source>
        <dbReference type="Proteomes" id="UP000002630"/>
    </source>
</evidence>
<organism evidence="2 3">
    <name type="scientific">Ectocarpus siliculosus</name>
    <name type="common">Brown alga</name>
    <name type="synonym">Conferva siliculosa</name>
    <dbReference type="NCBI Taxonomy" id="2880"/>
    <lineage>
        <taxon>Eukaryota</taxon>
        <taxon>Sar</taxon>
        <taxon>Stramenopiles</taxon>
        <taxon>Ochrophyta</taxon>
        <taxon>PX clade</taxon>
        <taxon>Phaeophyceae</taxon>
        <taxon>Ectocarpales</taxon>
        <taxon>Ectocarpaceae</taxon>
        <taxon>Ectocarpus</taxon>
    </lineage>
</organism>
<reference evidence="2 3" key="1">
    <citation type="journal article" date="2010" name="Nature">
        <title>The Ectocarpus genome and the independent evolution of multicellularity in brown algae.</title>
        <authorList>
            <person name="Cock J.M."/>
            <person name="Sterck L."/>
            <person name="Rouze P."/>
            <person name="Scornet D."/>
            <person name="Allen A.E."/>
            <person name="Amoutzias G."/>
            <person name="Anthouard V."/>
            <person name="Artiguenave F."/>
            <person name="Aury J.M."/>
            <person name="Badger J.H."/>
            <person name="Beszteri B."/>
            <person name="Billiau K."/>
            <person name="Bonnet E."/>
            <person name="Bothwell J.H."/>
            <person name="Bowler C."/>
            <person name="Boyen C."/>
            <person name="Brownlee C."/>
            <person name="Carrano C.J."/>
            <person name="Charrier B."/>
            <person name="Cho G.Y."/>
            <person name="Coelho S.M."/>
            <person name="Collen J."/>
            <person name="Corre E."/>
            <person name="Da Silva C."/>
            <person name="Delage L."/>
            <person name="Delaroque N."/>
            <person name="Dittami S.M."/>
            <person name="Doulbeau S."/>
            <person name="Elias M."/>
            <person name="Farnham G."/>
            <person name="Gachon C.M."/>
            <person name="Gschloessl B."/>
            <person name="Heesch S."/>
            <person name="Jabbari K."/>
            <person name="Jubin C."/>
            <person name="Kawai H."/>
            <person name="Kimura K."/>
            <person name="Kloareg B."/>
            <person name="Kupper F.C."/>
            <person name="Lang D."/>
            <person name="Le Bail A."/>
            <person name="Leblanc C."/>
            <person name="Lerouge P."/>
            <person name="Lohr M."/>
            <person name="Lopez P.J."/>
            <person name="Martens C."/>
            <person name="Maumus F."/>
            <person name="Michel G."/>
            <person name="Miranda-Saavedra D."/>
            <person name="Morales J."/>
            <person name="Moreau H."/>
            <person name="Motomura T."/>
            <person name="Nagasato C."/>
            <person name="Napoli C.A."/>
            <person name="Nelson D.R."/>
            <person name="Nyvall-Collen P."/>
            <person name="Peters A.F."/>
            <person name="Pommier C."/>
            <person name="Potin P."/>
            <person name="Poulain J."/>
            <person name="Quesneville H."/>
            <person name="Read B."/>
            <person name="Rensing S.A."/>
            <person name="Ritter A."/>
            <person name="Rousvoal S."/>
            <person name="Samanta M."/>
            <person name="Samson G."/>
            <person name="Schroeder D.C."/>
            <person name="Segurens B."/>
            <person name="Strittmatter M."/>
            <person name="Tonon T."/>
            <person name="Tregear J.W."/>
            <person name="Valentin K."/>
            <person name="von Dassow P."/>
            <person name="Yamagishi T."/>
            <person name="Van de Peer Y."/>
            <person name="Wincker P."/>
        </authorList>
    </citation>
    <scope>NUCLEOTIDE SEQUENCE [LARGE SCALE GENOMIC DNA]</scope>
    <source>
        <strain evidence="3">Ec32 / CCAP1310/4</strain>
    </source>
</reference>
<keyword evidence="3" id="KW-1185">Reference proteome</keyword>
<sequence length="52" mass="5873">MCTLVRMVEQRLKAHPLLGVDFRRCQGSPEGSPLASERLKSGSMGRRWKKTS</sequence>
<evidence type="ECO:0000313" key="2">
    <source>
        <dbReference type="EMBL" id="CBJ28596.1"/>
    </source>
</evidence>
<feature type="region of interest" description="Disordered" evidence="1">
    <location>
        <begin position="28"/>
        <end position="52"/>
    </location>
</feature>
<protein>
    <submittedName>
        <fullName evidence="2">Uncharacterized protein</fullName>
    </submittedName>
</protein>
<accession>D7FHP1</accession>
<dbReference type="Proteomes" id="UP000002630">
    <property type="component" value="Unassembled WGS sequence"/>
</dbReference>
<proteinExistence type="predicted"/>
<name>D7FHP1_ECTSI</name>
<gene>
    <name evidence="2" type="ORF">Esi_0110_0001</name>
</gene>
<dbReference type="EMBL" id="FN649760">
    <property type="protein sequence ID" value="CBJ28596.1"/>
    <property type="molecule type" value="Genomic_DNA"/>
</dbReference>
<dbReference type="AlphaFoldDB" id="D7FHP1"/>
<evidence type="ECO:0000256" key="1">
    <source>
        <dbReference type="SAM" id="MobiDB-lite"/>
    </source>
</evidence>
<dbReference type="InParanoid" id="D7FHP1"/>